<dbReference type="PANTHER" id="PTHR35192:SF2">
    <property type="entry name" value="APPLE DOMAIN-CONTAINING PROTEIN"/>
    <property type="match status" value="1"/>
</dbReference>
<dbReference type="Pfam" id="PF21671">
    <property type="entry name" value="CPL1-like"/>
    <property type="match status" value="1"/>
</dbReference>
<name>A0A0D0AMM2_9AGAM</name>
<dbReference type="Proteomes" id="UP000054485">
    <property type="component" value="Unassembled WGS sequence"/>
</dbReference>
<dbReference type="EMBL" id="KN835976">
    <property type="protein sequence ID" value="KIK33293.1"/>
    <property type="molecule type" value="Genomic_DNA"/>
</dbReference>
<keyword evidence="4" id="KW-1185">Reference proteome</keyword>
<feature type="domain" description="4Fe-4S ferredoxin-type" evidence="2">
    <location>
        <begin position="139"/>
        <end position="171"/>
    </location>
</feature>
<keyword evidence="1" id="KW-0732">Signal</keyword>
<reference evidence="4" key="2">
    <citation type="submission" date="2015-01" db="EMBL/GenBank/DDBJ databases">
        <title>Evolutionary Origins and Diversification of the Mycorrhizal Mutualists.</title>
        <authorList>
            <consortium name="DOE Joint Genome Institute"/>
            <consortium name="Mycorrhizal Genomics Consortium"/>
            <person name="Kohler A."/>
            <person name="Kuo A."/>
            <person name="Nagy L.G."/>
            <person name="Floudas D."/>
            <person name="Copeland A."/>
            <person name="Barry K.W."/>
            <person name="Cichocki N."/>
            <person name="Veneault-Fourrey C."/>
            <person name="LaButti K."/>
            <person name="Lindquist E.A."/>
            <person name="Lipzen A."/>
            <person name="Lundell T."/>
            <person name="Morin E."/>
            <person name="Murat C."/>
            <person name="Riley R."/>
            <person name="Ohm R."/>
            <person name="Sun H."/>
            <person name="Tunlid A."/>
            <person name="Henrissat B."/>
            <person name="Grigoriev I.V."/>
            <person name="Hibbett D.S."/>
            <person name="Martin F."/>
        </authorList>
    </citation>
    <scope>NUCLEOTIDE SEQUENCE [LARGE SCALE GENOMIC DNA]</scope>
    <source>
        <strain evidence="4">UH-Slu-Lm8-n1</strain>
    </source>
</reference>
<dbReference type="InterPro" id="IPR038955">
    <property type="entry name" value="PriA/CPL1_fungi"/>
</dbReference>
<evidence type="ECO:0000259" key="2">
    <source>
        <dbReference type="PROSITE" id="PS51379"/>
    </source>
</evidence>
<organism evidence="3 4">
    <name type="scientific">Suillus luteus UH-Slu-Lm8-n1</name>
    <dbReference type="NCBI Taxonomy" id="930992"/>
    <lineage>
        <taxon>Eukaryota</taxon>
        <taxon>Fungi</taxon>
        <taxon>Dikarya</taxon>
        <taxon>Basidiomycota</taxon>
        <taxon>Agaricomycotina</taxon>
        <taxon>Agaricomycetes</taxon>
        <taxon>Agaricomycetidae</taxon>
        <taxon>Boletales</taxon>
        <taxon>Suillineae</taxon>
        <taxon>Suillaceae</taxon>
        <taxon>Suillus</taxon>
    </lineage>
</organism>
<dbReference type="STRING" id="930992.A0A0D0AMM2"/>
<evidence type="ECO:0000313" key="3">
    <source>
        <dbReference type="EMBL" id="KIK33293.1"/>
    </source>
</evidence>
<evidence type="ECO:0000256" key="1">
    <source>
        <dbReference type="SAM" id="SignalP"/>
    </source>
</evidence>
<dbReference type="InParanoid" id="A0A0D0AMM2"/>
<dbReference type="InterPro" id="IPR048661">
    <property type="entry name" value="CPL1-like"/>
</dbReference>
<dbReference type="InterPro" id="IPR017896">
    <property type="entry name" value="4Fe4S_Fe-S-bd"/>
</dbReference>
<dbReference type="PANTHER" id="PTHR35192">
    <property type="entry name" value="PROTEIN, PUTATIVE-RELATED"/>
    <property type="match status" value="1"/>
</dbReference>
<dbReference type="OrthoDB" id="439917at2759"/>
<sequence>MRLLSFAIPILSASTAFALSKLPRPYRRTLVHDTCGSLNSDLILNEVIDSHGKPTVAGHINVCLCLSDVAKFAESNVVAQKAVKLLGDHAKVEELISDMITGLPTGSHCSYPDHARALCTHSNPCDFECTDGYLAFPPERPTSCKCPENLTECDGKCVKVCPSKAPPSRRSKEPRCAAGRTMCGIPGTSTGQPWKCVDVKTDPTTCGGCLEACPFGNAPVTGVNCKEIKGANPNTVTCGNGRCIVKDCAKGFFVAPSGDACIPMPKYVTAGSKQQSGATIAGPSDPARGIEGLKVSRDALLAALKHGAGIAIAPFGGPVGGLKTPRDVNGGVQHGTGVDIKPILGATKHLTTGGSAGPAGVIAGVVQRAKVAASPAAGAVDGTSAGFKALDVRLAHDAGVTPIGSATGSLTADHIGGFPGIRGIRGVERA</sequence>
<gene>
    <name evidence="3" type="ORF">CY34DRAFT_813727</name>
</gene>
<dbReference type="HOGENOM" id="CLU_051452_0_0_1"/>
<accession>A0A0D0AMM2</accession>
<proteinExistence type="predicted"/>
<dbReference type="PROSITE" id="PS51379">
    <property type="entry name" value="4FE4S_FER_2"/>
    <property type="match status" value="1"/>
</dbReference>
<reference evidence="3 4" key="1">
    <citation type="submission" date="2014-04" db="EMBL/GenBank/DDBJ databases">
        <authorList>
            <consortium name="DOE Joint Genome Institute"/>
            <person name="Kuo A."/>
            <person name="Ruytinx J."/>
            <person name="Rineau F."/>
            <person name="Colpaert J."/>
            <person name="Kohler A."/>
            <person name="Nagy L.G."/>
            <person name="Floudas D."/>
            <person name="Copeland A."/>
            <person name="Barry K.W."/>
            <person name="Cichocki N."/>
            <person name="Veneault-Fourrey C."/>
            <person name="LaButti K."/>
            <person name="Lindquist E.A."/>
            <person name="Lipzen A."/>
            <person name="Lundell T."/>
            <person name="Morin E."/>
            <person name="Murat C."/>
            <person name="Sun H."/>
            <person name="Tunlid A."/>
            <person name="Henrissat B."/>
            <person name="Grigoriev I.V."/>
            <person name="Hibbett D.S."/>
            <person name="Martin F."/>
            <person name="Nordberg H.P."/>
            <person name="Cantor M.N."/>
            <person name="Hua S.X."/>
        </authorList>
    </citation>
    <scope>NUCLEOTIDE SEQUENCE [LARGE SCALE GENOMIC DNA]</scope>
    <source>
        <strain evidence="3 4">UH-Slu-Lm8-n1</strain>
    </source>
</reference>
<feature type="signal peptide" evidence="1">
    <location>
        <begin position="1"/>
        <end position="18"/>
    </location>
</feature>
<feature type="chain" id="PRO_5002207255" description="4Fe-4S ferredoxin-type domain-containing protein" evidence="1">
    <location>
        <begin position="19"/>
        <end position="430"/>
    </location>
</feature>
<dbReference type="AlphaFoldDB" id="A0A0D0AMM2"/>
<evidence type="ECO:0000313" key="4">
    <source>
        <dbReference type="Proteomes" id="UP000054485"/>
    </source>
</evidence>
<protein>
    <recommendedName>
        <fullName evidence="2">4Fe-4S ferredoxin-type domain-containing protein</fullName>
    </recommendedName>
</protein>